<feature type="domain" description="BTB" evidence="1">
    <location>
        <begin position="15"/>
        <end position="80"/>
    </location>
</feature>
<evidence type="ECO:0000313" key="3">
    <source>
        <dbReference type="Proteomes" id="UP000054279"/>
    </source>
</evidence>
<reference evidence="2 3" key="1">
    <citation type="submission" date="2014-06" db="EMBL/GenBank/DDBJ databases">
        <title>Evolutionary Origins and Diversification of the Mycorrhizal Mutualists.</title>
        <authorList>
            <consortium name="DOE Joint Genome Institute"/>
            <consortium name="Mycorrhizal Genomics Consortium"/>
            <person name="Kohler A."/>
            <person name="Kuo A."/>
            <person name="Nagy L.G."/>
            <person name="Floudas D."/>
            <person name="Copeland A."/>
            <person name="Barry K.W."/>
            <person name="Cichocki N."/>
            <person name="Veneault-Fourrey C."/>
            <person name="LaButti K."/>
            <person name="Lindquist E.A."/>
            <person name="Lipzen A."/>
            <person name="Lundell T."/>
            <person name="Morin E."/>
            <person name="Murat C."/>
            <person name="Riley R."/>
            <person name="Ohm R."/>
            <person name="Sun H."/>
            <person name="Tunlid A."/>
            <person name="Henrissat B."/>
            <person name="Grigoriev I.V."/>
            <person name="Hibbett D.S."/>
            <person name="Martin F."/>
        </authorList>
    </citation>
    <scope>NUCLEOTIDE SEQUENCE [LARGE SCALE GENOMIC DNA]</scope>
    <source>
        <strain evidence="2 3">SS14</strain>
    </source>
</reference>
<name>A0A0C9UR93_SPHS4</name>
<dbReference type="Gene3D" id="3.30.710.10">
    <property type="entry name" value="Potassium Channel Kv1.1, Chain A"/>
    <property type="match status" value="1"/>
</dbReference>
<dbReference type="EMBL" id="KN837238">
    <property type="protein sequence ID" value="KIJ31702.1"/>
    <property type="molecule type" value="Genomic_DNA"/>
</dbReference>
<dbReference type="InterPro" id="IPR011333">
    <property type="entry name" value="SKP1/BTB/POZ_sf"/>
</dbReference>
<protein>
    <recommendedName>
        <fullName evidence="1">BTB domain-containing protein</fullName>
    </recommendedName>
</protein>
<sequence>MPVATSNSKLYHRDGSIVLVAEEIAFKVHQSVLANHSEPFNDIFAAASPIQGSETFKGVPVVRILDKAGDLEEFLSVIYSYKPLDILCYGSFESVLRIADRYMANELREKCLKQLERLLPVTLEQYDTAWDRLNSVHAPGQDTPASATKLIAVAHEVNAFWLLPQALNTLLGEGEESNIKDLGLPQDLLLKLYCARGLIVLEIPQYINNLLTEGRSKPCCRGPWRRVYQNVCVVKMERGTSVRFPLDFAQHLIRSSDSIAKDYLCKACFEHFITENKRFREDLWSRLPEIFGLASSWEELEKARS</sequence>
<dbReference type="OrthoDB" id="2799068at2759"/>
<dbReference type="SUPFAM" id="SSF54695">
    <property type="entry name" value="POZ domain"/>
    <property type="match status" value="1"/>
</dbReference>
<accession>A0A0C9UR93</accession>
<dbReference type="HOGENOM" id="CLU_033082_3_2_1"/>
<organism evidence="2 3">
    <name type="scientific">Sphaerobolus stellatus (strain SS14)</name>
    <dbReference type="NCBI Taxonomy" id="990650"/>
    <lineage>
        <taxon>Eukaryota</taxon>
        <taxon>Fungi</taxon>
        <taxon>Dikarya</taxon>
        <taxon>Basidiomycota</taxon>
        <taxon>Agaricomycotina</taxon>
        <taxon>Agaricomycetes</taxon>
        <taxon>Phallomycetidae</taxon>
        <taxon>Geastrales</taxon>
        <taxon>Sphaerobolaceae</taxon>
        <taxon>Sphaerobolus</taxon>
    </lineage>
</organism>
<dbReference type="Pfam" id="PF00651">
    <property type="entry name" value="BTB"/>
    <property type="match status" value="1"/>
</dbReference>
<dbReference type="SMART" id="SM00225">
    <property type="entry name" value="BTB"/>
    <property type="match status" value="1"/>
</dbReference>
<dbReference type="AlphaFoldDB" id="A0A0C9UR93"/>
<keyword evidence="3" id="KW-1185">Reference proteome</keyword>
<proteinExistence type="predicted"/>
<evidence type="ECO:0000259" key="1">
    <source>
        <dbReference type="PROSITE" id="PS50097"/>
    </source>
</evidence>
<dbReference type="PROSITE" id="PS50097">
    <property type="entry name" value="BTB"/>
    <property type="match status" value="1"/>
</dbReference>
<dbReference type="Proteomes" id="UP000054279">
    <property type="component" value="Unassembled WGS sequence"/>
</dbReference>
<dbReference type="InterPro" id="IPR000210">
    <property type="entry name" value="BTB/POZ_dom"/>
</dbReference>
<dbReference type="CDD" id="cd18186">
    <property type="entry name" value="BTB_POZ_ZBTB_KLHL-like"/>
    <property type="match status" value="1"/>
</dbReference>
<gene>
    <name evidence="2" type="ORF">M422DRAFT_70825</name>
</gene>
<evidence type="ECO:0000313" key="2">
    <source>
        <dbReference type="EMBL" id="KIJ31702.1"/>
    </source>
</evidence>